<dbReference type="Gene3D" id="3.40.640.10">
    <property type="entry name" value="Type I PLP-dependent aspartate aminotransferase-like (Major domain)"/>
    <property type="match status" value="1"/>
</dbReference>
<dbReference type="GO" id="GO:0019346">
    <property type="term" value="P:transsulfuration"/>
    <property type="evidence" value="ECO:0007669"/>
    <property type="project" value="InterPro"/>
</dbReference>
<proteinExistence type="predicted"/>
<dbReference type="GO" id="GO:0030170">
    <property type="term" value="F:pyridoxal phosphate binding"/>
    <property type="evidence" value="ECO:0007669"/>
    <property type="project" value="InterPro"/>
</dbReference>
<evidence type="ECO:0000313" key="3">
    <source>
        <dbReference type="EMBL" id="GAH51875.1"/>
    </source>
</evidence>
<evidence type="ECO:0000256" key="2">
    <source>
        <dbReference type="ARBA" id="ARBA00022898"/>
    </source>
</evidence>
<dbReference type="EMBL" id="BARU01016729">
    <property type="protein sequence ID" value="GAH51875.1"/>
    <property type="molecule type" value="Genomic_DNA"/>
</dbReference>
<dbReference type="InterPro" id="IPR000277">
    <property type="entry name" value="Cys/Met-Metab_PyrdxlP-dep_enz"/>
</dbReference>
<dbReference type="SUPFAM" id="SSF53383">
    <property type="entry name" value="PLP-dependent transferases"/>
    <property type="match status" value="1"/>
</dbReference>
<dbReference type="InterPro" id="IPR015421">
    <property type="entry name" value="PyrdxlP-dep_Trfase_major"/>
</dbReference>
<accession>X1H450</accession>
<protein>
    <recommendedName>
        <fullName evidence="4">Methionine gamma-lyase</fullName>
    </recommendedName>
</protein>
<evidence type="ECO:0008006" key="4">
    <source>
        <dbReference type="Google" id="ProtNLM"/>
    </source>
</evidence>
<sequence length="80" mass="8835">MRINTTIVHGKGMTFDPVSRAIAPPIHMAAVFSFKSAEHGAKLFTGEEEGYIYTRLSNPTLKILEEKMASLCPPINFVVL</sequence>
<evidence type="ECO:0000256" key="1">
    <source>
        <dbReference type="ARBA" id="ARBA00001933"/>
    </source>
</evidence>
<dbReference type="InterPro" id="IPR015424">
    <property type="entry name" value="PyrdxlP-dep_Trfase"/>
</dbReference>
<comment type="cofactor">
    <cofactor evidence="1">
        <name>pyridoxal 5'-phosphate</name>
        <dbReference type="ChEBI" id="CHEBI:597326"/>
    </cofactor>
</comment>
<keyword evidence="2" id="KW-0663">Pyridoxal phosphate</keyword>
<gene>
    <name evidence="3" type="ORF">S03H2_27791</name>
</gene>
<organism evidence="3">
    <name type="scientific">marine sediment metagenome</name>
    <dbReference type="NCBI Taxonomy" id="412755"/>
    <lineage>
        <taxon>unclassified sequences</taxon>
        <taxon>metagenomes</taxon>
        <taxon>ecological metagenomes</taxon>
    </lineage>
</organism>
<comment type="caution">
    <text evidence="3">The sequence shown here is derived from an EMBL/GenBank/DDBJ whole genome shotgun (WGS) entry which is preliminary data.</text>
</comment>
<name>X1H450_9ZZZZ</name>
<dbReference type="Pfam" id="PF01053">
    <property type="entry name" value="Cys_Met_Meta_PP"/>
    <property type="match status" value="1"/>
</dbReference>
<dbReference type="AlphaFoldDB" id="X1H450"/>
<reference evidence="3" key="1">
    <citation type="journal article" date="2014" name="Front. Microbiol.">
        <title>High frequency of phylogenetically diverse reductive dehalogenase-homologous genes in deep subseafloor sedimentary metagenomes.</title>
        <authorList>
            <person name="Kawai M."/>
            <person name="Futagami T."/>
            <person name="Toyoda A."/>
            <person name="Takaki Y."/>
            <person name="Nishi S."/>
            <person name="Hori S."/>
            <person name="Arai W."/>
            <person name="Tsubouchi T."/>
            <person name="Morono Y."/>
            <person name="Uchiyama I."/>
            <person name="Ito T."/>
            <person name="Fujiyama A."/>
            <person name="Inagaki F."/>
            <person name="Takami H."/>
        </authorList>
    </citation>
    <scope>NUCLEOTIDE SEQUENCE</scope>
    <source>
        <strain evidence="3">Expedition CK06-06</strain>
    </source>
</reference>